<dbReference type="AlphaFoldDB" id="A0A9Q0LFQ9"/>
<protein>
    <submittedName>
        <fullName evidence="3">Sdr family oxidoreductase</fullName>
    </submittedName>
</protein>
<dbReference type="OMA" id="RTNIAEM"/>
<name>A0A9Q0LFQ9_ANAIG</name>
<dbReference type="CDD" id="cd05233">
    <property type="entry name" value="SDR_c"/>
    <property type="match status" value="1"/>
</dbReference>
<dbReference type="Gene3D" id="3.40.50.720">
    <property type="entry name" value="NAD(P)-binding Rossmann-like Domain"/>
    <property type="match status" value="1"/>
</dbReference>
<dbReference type="GO" id="GO:0016491">
    <property type="term" value="F:oxidoreductase activity"/>
    <property type="evidence" value="ECO:0007669"/>
    <property type="project" value="UniProtKB-KW"/>
</dbReference>
<dbReference type="OrthoDB" id="1393670at2759"/>
<comment type="caution">
    <text evidence="3">The sequence shown here is derived from an EMBL/GenBank/DDBJ whole genome shotgun (WGS) entry which is preliminary data.</text>
</comment>
<accession>A0A9Q0LFQ9</accession>
<dbReference type="PANTHER" id="PTHR42901">
    <property type="entry name" value="ALCOHOL DEHYDROGENASE"/>
    <property type="match status" value="1"/>
</dbReference>
<dbReference type="PANTHER" id="PTHR42901:SF1">
    <property type="entry name" value="ALCOHOL DEHYDROGENASE"/>
    <property type="match status" value="1"/>
</dbReference>
<dbReference type="PRINTS" id="PR00081">
    <property type="entry name" value="GDHRDH"/>
</dbReference>
<dbReference type="InterPro" id="IPR036291">
    <property type="entry name" value="NAD(P)-bd_dom_sf"/>
</dbReference>
<sequence length="206" mass="22119">MEFSSKLLDNHTALITGASSGIGKATAIALAQVGSSLALVSRNTEKLKATLEACKKVIPKESKAKILTFQLNMEDQEEMKKVVEEIDKEFNGIDILINSAGNGLMGDFMKNTLSEINEAITVNLVSQIALTHLVLPKIVESKKEKRAVIFLSSVAGRHAFPFVSVYASTKHGISGFAEALFGNIQDTGVKVCAVNPGFVRTPMVVP</sequence>
<reference evidence="3" key="1">
    <citation type="submission" date="2022-10" db="EMBL/GenBank/DDBJ databases">
        <title>Novel sulphate-reducing endosymbionts in the free-living metamonad Anaeramoeba.</title>
        <authorList>
            <person name="Jerlstrom-Hultqvist J."/>
            <person name="Cepicka I."/>
            <person name="Gallot-Lavallee L."/>
            <person name="Salas-Leiva D."/>
            <person name="Curtis B.A."/>
            <person name="Zahonova K."/>
            <person name="Pipaliya S."/>
            <person name="Dacks J."/>
            <person name="Roger A.J."/>
        </authorList>
    </citation>
    <scope>NUCLEOTIDE SEQUENCE</scope>
    <source>
        <strain evidence="3">BMAN</strain>
    </source>
</reference>
<organism evidence="3 4">
    <name type="scientific">Anaeramoeba ignava</name>
    <name type="common">Anaerobic marine amoeba</name>
    <dbReference type="NCBI Taxonomy" id="1746090"/>
    <lineage>
        <taxon>Eukaryota</taxon>
        <taxon>Metamonada</taxon>
        <taxon>Anaeramoebidae</taxon>
        <taxon>Anaeramoeba</taxon>
    </lineage>
</organism>
<dbReference type="Pfam" id="PF00106">
    <property type="entry name" value="adh_short"/>
    <property type="match status" value="1"/>
</dbReference>
<keyword evidence="4" id="KW-1185">Reference proteome</keyword>
<evidence type="ECO:0000313" key="3">
    <source>
        <dbReference type="EMBL" id="KAJ5072441.1"/>
    </source>
</evidence>
<dbReference type="Proteomes" id="UP001149090">
    <property type="component" value="Unassembled WGS sequence"/>
</dbReference>
<keyword evidence="2" id="KW-0560">Oxidoreductase</keyword>
<gene>
    <name evidence="3" type="ORF">M0811_01456</name>
</gene>
<evidence type="ECO:0000313" key="4">
    <source>
        <dbReference type="Proteomes" id="UP001149090"/>
    </source>
</evidence>
<dbReference type="EMBL" id="JAPDFW010000081">
    <property type="protein sequence ID" value="KAJ5072441.1"/>
    <property type="molecule type" value="Genomic_DNA"/>
</dbReference>
<dbReference type="InterPro" id="IPR002347">
    <property type="entry name" value="SDR_fam"/>
</dbReference>
<evidence type="ECO:0000256" key="2">
    <source>
        <dbReference type="ARBA" id="ARBA00023002"/>
    </source>
</evidence>
<proteinExistence type="inferred from homology"/>
<comment type="similarity">
    <text evidence="1">Belongs to the short-chain dehydrogenases/reductases (SDR) family.</text>
</comment>
<dbReference type="SUPFAM" id="SSF51735">
    <property type="entry name" value="NAD(P)-binding Rossmann-fold domains"/>
    <property type="match status" value="1"/>
</dbReference>
<evidence type="ECO:0000256" key="1">
    <source>
        <dbReference type="ARBA" id="ARBA00006484"/>
    </source>
</evidence>